<gene>
    <name evidence="2" type="ORF">LF65_01963</name>
</gene>
<evidence type="ECO:0000259" key="1">
    <source>
        <dbReference type="Pfam" id="PF18765"/>
    </source>
</evidence>
<dbReference type="PANTHER" id="PTHR33933">
    <property type="entry name" value="NUCLEOTIDYLTRANSFERASE"/>
    <property type="match status" value="1"/>
</dbReference>
<dbReference type="Gene3D" id="3.30.460.10">
    <property type="entry name" value="Beta Polymerase, domain 2"/>
    <property type="match status" value="1"/>
</dbReference>
<dbReference type="Proteomes" id="UP000031866">
    <property type="component" value="Chromosome"/>
</dbReference>
<organism evidence="2 3">
    <name type="scientific">Clostridium beijerinckii</name>
    <name type="common">Clostridium MP</name>
    <dbReference type="NCBI Taxonomy" id="1520"/>
    <lineage>
        <taxon>Bacteria</taxon>
        <taxon>Bacillati</taxon>
        <taxon>Bacillota</taxon>
        <taxon>Clostridia</taxon>
        <taxon>Eubacteriales</taxon>
        <taxon>Clostridiaceae</taxon>
        <taxon>Clostridium</taxon>
    </lineage>
</organism>
<dbReference type="EMBL" id="CP010086">
    <property type="protein sequence ID" value="AJG98561.1"/>
    <property type="molecule type" value="Genomic_DNA"/>
</dbReference>
<dbReference type="SUPFAM" id="SSF81301">
    <property type="entry name" value="Nucleotidyltransferase"/>
    <property type="match status" value="1"/>
</dbReference>
<dbReference type="STRING" id="1520.LF65_01963"/>
<protein>
    <recommendedName>
        <fullName evidence="1">Polymerase beta nucleotidyltransferase domain-containing protein</fullName>
    </recommendedName>
</protein>
<dbReference type="Pfam" id="PF18765">
    <property type="entry name" value="Polbeta"/>
    <property type="match status" value="1"/>
</dbReference>
<reference evidence="3" key="1">
    <citation type="submission" date="2014-12" db="EMBL/GenBank/DDBJ databases">
        <title>Genome sequence of Clostridium beijerinckii strain 59B.</title>
        <authorList>
            <person name="Little G.T."/>
            <person name="Minton N.P."/>
        </authorList>
    </citation>
    <scope>NUCLEOTIDE SEQUENCE [LARGE SCALE GENOMIC DNA]</scope>
    <source>
        <strain evidence="3">59B</strain>
    </source>
</reference>
<dbReference type="RefSeq" id="WP_041895833.1">
    <property type="nucleotide sequence ID" value="NZ_CP010086.2"/>
</dbReference>
<dbReference type="KEGG" id="cbei:LF65_01963"/>
<name>A0A0B5QJY2_CLOBE</name>
<evidence type="ECO:0000313" key="3">
    <source>
        <dbReference type="Proteomes" id="UP000031866"/>
    </source>
</evidence>
<dbReference type="InterPro" id="IPR043519">
    <property type="entry name" value="NT_sf"/>
</dbReference>
<dbReference type="OrthoDB" id="1909815at2"/>
<dbReference type="InterPro" id="IPR041633">
    <property type="entry name" value="Polbeta"/>
</dbReference>
<dbReference type="CDD" id="cd05403">
    <property type="entry name" value="NT_KNTase_like"/>
    <property type="match status" value="1"/>
</dbReference>
<sequence>MSCIIKTCIGNCELSMLLNEVKEDIILLLKDSVKQLKLYGSYARGDHSNDSDIDIFLVYDETRIKNISDLVSEISVEYQLKYGIMLNIYDMSISYYNKYKNISPLIKNVEREGVEI</sequence>
<dbReference type="InterPro" id="IPR052548">
    <property type="entry name" value="Type_VII_TA_antitoxin"/>
</dbReference>
<dbReference type="PANTHER" id="PTHR33933:SF1">
    <property type="entry name" value="PROTEIN ADENYLYLTRANSFERASE MNTA-RELATED"/>
    <property type="match status" value="1"/>
</dbReference>
<proteinExistence type="predicted"/>
<feature type="domain" description="Polymerase beta nucleotidyltransferase" evidence="1">
    <location>
        <begin position="30"/>
        <end position="86"/>
    </location>
</feature>
<accession>A0A0B5QJY2</accession>
<dbReference type="AlphaFoldDB" id="A0A0B5QJY2"/>
<evidence type="ECO:0000313" key="2">
    <source>
        <dbReference type="EMBL" id="AJG98561.1"/>
    </source>
</evidence>